<feature type="transmembrane region" description="Helical" evidence="13">
    <location>
        <begin position="125"/>
        <end position="147"/>
    </location>
</feature>
<evidence type="ECO:0000256" key="8">
    <source>
        <dbReference type="ARBA" id="ARBA00022801"/>
    </source>
</evidence>
<dbReference type="Pfam" id="PF02163">
    <property type="entry name" value="Peptidase_M50"/>
    <property type="match status" value="1"/>
</dbReference>
<dbReference type="InterPro" id="IPR044537">
    <property type="entry name" value="Rip2-like"/>
</dbReference>
<evidence type="ECO:0000256" key="9">
    <source>
        <dbReference type="ARBA" id="ARBA00022833"/>
    </source>
</evidence>
<keyword evidence="4" id="KW-1003">Cell membrane</keyword>
<dbReference type="GO" id="GO:0006508">
    <property type="term" value="P:proteolysis"/>
    <property type="evidence" value="ECO:0007669"/>
    <property type="project" value="UniProtKB-KW"/>
</dbReference>
<dbReference type="InterPro" id="IPR008915">
    <property type="entry name" value="Peptidase_M50"/>
</dbReference>
<comment type="subcellular location">
    <subcellularLocation>
        <location evidence="2">Cell membrane</location>
        <topology evidence="2">Multi-pass membrane protein</topology>
    </subcellularLocation>
</comment>
<dbReference type="GO" id="GO:0005886">
    <property type="term" value="C:plasma membrane"/>
    <property type="evidence" value="ECO:0007669"/>
    <property type="project" value="UniProtKB-SubCell"/>
</dbReference>
<evidence type="ECO:0000256" key="10">
    <source>
        <dbReference type="ARBA" id="ARBA00022989"/>
    </source>
</evidence>
<feature type="transmembrane region" description="Helical" evidence="13">
    <location>
        <begin position="167"/>
        <end position="195"/>
    </location>
</feature>
<dbReference type="PANTHER" id="PTHR35864:SF1">
    <property type="entry name" value="ZINC METALLOPROTEASE YWHC-RELATED"/>
    <property type="match status" value="1"/>
</dbReference>
<evidence type="ECO:0000256" key="3">
    <source>
        <dbReference type="ARBA" id="ARBA00007931"/>
    </source>
</evidence>
<dbReference type="GO" id="GO:0008237">
    <property type="term" value="F:metallopeptidase activity"/>
    <property type="evidence" value="ECO:0007669"/>
    <property type="project" value="UniProtKB-KW"/>
</dbReference>
<evidence type="ECO:0000313" key="15">
    <source>
        <dbReference type="EMBL" id="OGZ20328.1"/>
    </source>
</evidence>
<keyword evidence="5" id="KW-0645">Protease</keyword>
<keyword evidence="8" id="KW-0378">Hydrolase</keyword>
<sequence>MEIAIFILIVLFFSVVIHEIAHGSVALYLGDTTARDAGRLTLNPIKHIELFGSILLPLLLLFASMGQGPIFGWAKPVPINPYNLRDRKWGALKVAIAGPASNFILALFFGLLIRFVNMPPIFSALFSIIAFYNFIWGIFNLIPIPPLDGYHILFSFLPERFENVKLFLLQYGFFILIFFIFFGLNIVGLAANWLFAIVAGKGF</sequence>
<evidence type="ECO:0000256" key="13">
    <source>
        <dbReference type="SAM" id="Phobius"/>
    </source>
</evidence>
<evidence type="ECO:0000256" key="5">
    <source>
        <dbReference type="ARBA" id="ARBA00022670"/>
    </source>
</evidence>
<feature type="transmembrane region" description="Helical" evidence="13">
    <location>
        <begin position="50"/>
        <end position="74"/>
    </location>
</feature>
<proteinExistence type="inferred from homology"/>
<feature type="transmembrane region" description="Helical" evidence="13">
    <location>
        <begin position="6"/>
        <end position="29"/>
    </location>
</feature>
<reference evidence="15 16" key="1">
    <citation type="journal article" date="2016" name="Nat. Commun.">
        <title>Thousands of microbial genomes shed light on interconnected biogeochemical processes in an aquifer system.</title>
        <authorList>
            <person name="Anantharaman K."/>
            <person name="Brown C.T."/>
            <person name="Hug L.A."/>
            <person name="Sharon I."/>
            <person name="Castelle C.J."/>
            <person name="Probst A.J."/>
            <person name="Thomas B.C."/>
            <person name="Singh A."/>
            <person name="Wilkins M.J."/>
            <person name="Karaoz U."/>
            <person name="Brodie E.L."/>
            <person name="Williams K.H."/>
            <person name="Hubbard S.S."/>
            <person name="Banfield J.F."/>
        </authorList>
    </citation>
    <scope>NUCLEOTIDE SEQUENCE [LARGE SCALE GENOMIC DNA]</scope>
</reference>
<dbReference type="EMBL" id="MHLZ01000003">
    <property type="protein sequence ID" value="OGZ20328.1"/>
    <property type="molecule type" value="Genomic_DNA"/>
</dbReference>
<name>A0A1G2E5G5_9BACT</name>
<dbReference type="PANTHER" id="PTHR35864">
    <property type="entry name" value="ZINC METALLOPROTEASE MJ0611-RELATED"/>
    <property type="match status" value="1"/>
</dbReference>
<evidence type="ECO:0000256" key="2">
    <source>
        <dbReference type="ARBA" id="ARBA00004651"/>
    </source>
</evidence>
<keyword evidence="6 13" id="KW-0812">Transmembrane</keyword>
<evidence type="ECO:0000256" key="4">
    <source>
        <dbReference type="ARBA" id="ARBA00022475"/>
    </source>
</evidence>
<evidence type="ECO:0000313" key="16">
    <source>
        <dbReference type="Proteomes" id="UP000177360"/>
    </source>
</evidence>
<evidence type="ECO:0000256" key="12">
    <source>
        <dbReference type="ARBA" id="ARBA00023136"/>
    </source>
</evidence>
<evidence type="ECO:0000259" key="14">
    <source>
        <dbReference type="Pfam" id="PF02163"/>
    </source>
</evidence>
<accession>A0A1G2E5G5</accession>
<feature type="transmembrane region" description="Helical" evidence="13">
    <location>
        <begin position="94"/>
        <end position="113"/>
    </location>
</feature>
<evidence type="ECO:0000256" key="11">
    <source>
        <dbReference type="ARBA" id="ARBA00023049"/>
    </source>
</evidence>
<keyword evidence="12 13" id="KW-0472">Membrane</keyword>
<evidence type="ECO:0000256" key="7">
    <source>
        <dbReference type="ARBA" id="ARBA00022723"/>
    </source>
</evidence>
<dbReference type="CDD" id="cd06158">
    <property type="entry name" value="S2P-M50_like_1"/>
    <property type="match status" value="1"/>
</dbReference>
<keyword evidence="9" id="KW-0862">Zinc</keyword>
<comment type="caution">
    <text evidence="15">The sequence shown here is derived from an EMBL/GenBank/DDBJ whole genome shotgun (WGS) entry which is preliminary data.</text>
</comment>
<comment type="similarity">
    <text evidence="3">Belongs to the peptidase M50B family.</text>
</comment>
<comment type="cofactor">
    <cofactor evidence="1">
        <name>Zn(2+)</name>
        <dbReference type="ChEBI" id="CHEBI:29105"/>
    </cofactor>
</comment>
<dbReference type="Proteomes" id="UP000177360">
    <property type="component" value="Unassembled WGS sequence"/>
</dbReference>
<keyword evidence="10 13" id="KW-1133">Transmembrane helix</keyword>
<dbReference type="InterPro" id="IPR052348">
    <property type="entry name" value="Metallopeptidase_M50B"/>
</dbReference>
<dbReference type="GO" id="GO:0046872">
    <property type="term" value="F:metal ion binding"/>
    <property type="evidence" value="ECO:0007669"/>
    <property type="project" value="UniProtKB-KW"/>
</dbReference>
<evidence type="ECO:0000256" key="1">
    <source>
        <dbReference type="ARBA" id="ARBA00001947"/>
    </source>
</evidence>
<keyword evidence="7" id="KW-0479">Metal-binding</keyword>
<dbReference type="AlphaFoldDB" id="A0A1G2E5G5"/>
<gene>
    <name evidence="15" type="ORF">A2626_00550</name>
</gene>
<keyword evidence="11" id="KW-0482">Metalloprotease</keyword>
<feature type="domain" description="Peptidase M50" evidence="14">
    <location>
        <begin position="122"/>
        <end position="178"/>
    </location>
</feature>
<evidence type="ECO:0000256" key="6">
    <source>
        <dbReference type="ARBA" id="ARBA00022692"/>
    </source>
</evidence>
<organism evidence="15 16">
    <name type="scientific">Candidatus Nealsonbacteria bacterium RIFCSPHIGHO2_01_FULL_38_55</name>
    <dbReference type="NCBI Taxonomy" id="1801664"/>
    <lineage>
        <taxon>Bacteria</taxon>
        <taxon>Candidatus Nealsoniibacteriota</taxon>
    </lineage>
</organism>
<protein>
    <recommendedName>
        <fullName evidence="14">Peptidase M50 domain-containing protein</fullName>
    </recommendedName>
</protein>